<gene>
    <name evidence="4" type="ORF">KK062_14535</name>
</gene>
<keyword evidence="1" id="KW-0472">Membrane</keyword>
<dbReference type="Proteomes" id="UP001319080">
    <property type="component" value="Unassembled WGS sequence"/>
</dbReference>
<comment type="caution">
    <text evidence="4">The sequence shown here is derived from an EMBL/GenBank/DDBJ whole genome shotgun (WGS) entry which is preliminary data.</text>
</comment>
<evidence type="ECO:0000256" key="1">
    <source>
        <dbReference type="SAM" id="Phobius"/>
    </source>
</evidence>
<feature type="signal peptide" evidence="2">
    <location>
        <begin position="1"/>
        <end position="20"/>
    </location>
</feature>
<dbReference type="AlphaFoldDB" id="A0AAP2E0G9"/>
<dbReference type="InterPro" id="IPR045957">
    <property type="entry name" value="DUF6377"/>
</dbReference>
<evidence type="ECO:0000313" key="5">
    <source>
        <dbReference type="Proteomes" id="UP001319080"/>
    </source>
</evidence>
<keyword evidence="1" id="KW-1133">Transmembrane helix</keyword>
<dbReference type="Pfam" id="PF19904">
    <property type="entry name" value="DUF6377"/>
    <property type="match status" value="1"/>
</dbReference>
<protein>
    <submittedName>
        <fullName evidence="4">Tetratricopeptide repeat protein</fullName>
    </submittedName>
</protein>
<keyword evidence="2" id="KW-0732">Signal</keyword>
<name>A0AAP2E0G9_9BACT</name>
<feature type="domain" description="DUF6377" evidence="3">
    <location>
        <begin position="255"/>
        <end position="494"/>
    </location>
</feature>
<dbReference type="PROSITE" id="PS51257">
    <property type="entry name" value="PROKAR_LIPOPROTEIN"/>
    <property type="match status" value="1"/>
</dbReference>
<dbReference type="RefSeq" id="WP_254085034.1">
    <property type="nucleotide sequence ID" value="NZ_JAHESE010000013.1"/>
</dbReference>
<keyword evidence="5" id="KW-1185">Reference proteome</keyword>
<feature type="transmembrane region" description="Helical" evidence="1">
    <location>
        <begin position="327"/>
        <end position="349"/>
    </location>
</feature>
<feature type="chain" id="PRO_5042901167" evidence="2">
    <location>
        <begin position="21"/>
        <end position="532"/>
    </location>
</feature>
<evidence type="ECO:0000259" key="3">
    <source>
        <dbReference type="Pfam" id="PF19904"/>
    </source>
</evidence>
<evidence type="ECO:0000256" key="2">
    <source>
        <dbReference type="SAM" id="SignalP"/>
    </source>
</evidence>
<dbReference type="InterPro" id="IPR011990">
    <property type="entry name" value="TPR-like_helical_dom_sf"/>
</dbReference>
<dbReference type="Gene3D" id="1.25.40.10">
    <property type="entry name" value="Tetratricopeptide repeat domain"/>
    <property type="match status" value="1"/>
</dbReference>
<dbReference type="EMBL" id="JAHESE010000013">
    <property type="protein sequence ID" value="MBT1709457.1"/>
    <property type="molecule type" value="Genomic_DNA"/>
</dbReference>
<dbReference type="SUPFAM" id="SSF48452">
    <property type="entry name" value="TPR-like"/>
    <property type="match status" value="1"/>
</dbReference>
<reference evidence="4 5" key="1">
    <citation type="submission" date="2021-05" db="EMBL/GenBank/DDBJ databases">
        <title>A Polyphasic approach of four new species of the genus Ohtaekwangia: Ohtaekwangia histidinii sp. nov., Ohtaekwangia cretensis sp. nov., Ohtaekwangia indiensis sp. nov., Ohtaekwangia reichenbachii sp. nov. from diverse environment.</title>
        <authorList>
            <person name="Octaviana S."/>
        </authorList>
    </citation>
    <scope>NUCLEOTIDE SEQUENCE [LARGE SCALE GENOMIC DNA]</scope>
    <source>
        <strain evidence="4 5">PWU5</strain>
    </source>
</reference>
<accession>A0AAP2E0G9</accession>
<organism evidence="4 5">
    <name type="scientific">Dawidia cretensis</name>
    <dbReference type="NCBI Taxonomy" id="2782350"/>
    <lineage>
        <taxon>Bacteria</taxon>
        <taxon>Pseudomonadati</taxon>
        <taxon>Bacteroidota</taxon>
        <taxon>Cytophagia</taxon>
        <taxon>Cytophagales</taxon>
        <taxon>Chryseotaleaceae</taxon>
        <taxon>Dawidia</taxon>
    </lineage>
</organism>
<keyword evidence="1" id="KW-0812">Transmembrane</keyword>
<sequence>MRFFLTVGLCIVVSLGCAKAAPDIDSLLQQLNNTIEKRDVFLKEKLARIEGYKRQLGKIDSVQQYTVYNAIYEEYKSFIYDSAFIYARKLQHLARYLRDPNKIAAARINLGFILVSSGLFNEALDTLRTLHPSGLTDSLRAAYYFLRARTSYDLSDFNRDNFYSTQYTRQGNAYIDSAMALVRPDRPLYGLMKGLKHLHLREMPEARQAFESLIAQHNLADADFAVAASTLSFIYFYSNEPIRAKEMLIRAAIADIRASTKETLATLNLADMLYKEGDVHGAYKYVKIAMEDANYYGARHRKVQVAAVFPIIEGKQLSLVESRRRILMFYSTIITLLSVVTIGFAIIIYKQFQKLRAAEKTISDANHVLTETNHQLRDANKIKEEYVWYYFTTTAEYITRLDALKKTLELKLMTKKLEDMRFTIESINVKKEREDLYHNFDKVFLKLFPDFVYAFNALFKEEDRIVLKEGQLLNTELRIFALIRMGIHDHDKIARILDYSVTTIYTYKTRLRNKSILPNEGFDRQIMAIRAL</sequence>
<proteinExistence type="predicted"/>
<evidence type="ECO:0000313" key="4">
    <source>
        <dbReference type="EMBL" id="MBT1709457.1"/>
    </source>
</evidence>